<evidence type="ECO:0000256" key="1">
    <source>
        <dbReference type="SAM" id="MobiDB-lite"/>
    </source>
</evidence>
<sequence>MMVRRAAATGLLGWTNVFAVLRLLPMSNRDKDVEILACAIRSPYWSASSARRRCGSTRLIGRSWRRCCTGCRATCCARCGCWCVRIRCCAGTATRSPAATRPGPGPSARAGRGPCAPSAPWPYAWRGRTPAGGTAESTANCWFWG</sequence>
<feature type="compositionally biased region" description="Low complexity" evidence="1">
    <location>
        <begin position="95"/>
        <end position="114"/>
    </location>
</feature>
<organism evidence="2 3">
    <name type="scientific">Micromonospora sicca</name>
    <dbReference type="NCBI Taxonomy" id="2202420"/>
    <lineage>
        <taxon>Bacteria</taxon>
        <taxon>Bacillati</taxon>
        <taxon>Actinomycetota</taxon>
        <taxon>Actinomycetes</taxon>
        <taxon>Micromonosporales</taxon>
        <taxon>Micromonosporaceae</taxon>
        <taxon>Micromonospora</taxon>
    </lineage>
</organism>
<gene>
    <name evidence="2" type="ORF">DKT69_10975</name>
</gene>
<dbReference type="EMBL" id="QGKS01000182">
    <property type="protein sequence ID" value="PWR15485.1"/>
    <property type="molecule type" value="Genomic_DNA"/>
</dbReference>
<feature type="region of interest" description="Disordered" evidence="1">
    <location>
        <begin position="94"/>
        <end position="114"/>
    </location>
</feature>
<protein>
    <submittedName>
        <fullName evidence="2">Uncharacterized protein</fullName>
    </submittedName>
</protein>
<proteinExistence type="predicted"/>
<name>A0A317DRM6_9ACTN</name>
<dbReference type="Proteomes" id="UP000246050">
    <property type="component" value="Unassembled WGS sequence"/>
</dbReference>
<evidence type="ECO:0000313" key="2">
    <source>
        <dbReference type="EMBL" id="PWR15485.1"/>
    </source>
</evidence>
<evidence type="ECO:0000313" key="3">
    <source>
        <dbReference type="Proteomes" id="UP000246050"/>
    </source>
</evidence>
<comment type="caution">
    <text evidence="2">The sequence shown here is derived from an EMBL/GenBank/DDBJ whole genome shotgun (WGS) entry which is preliminary data.</text>
</comment>
<reference evidence="2 3" key="1">
    <citation type="submission" date="2018-05" db="EMBL/GenBank/DDBJ databases">
        <title>Micromonosporas from Atacama Desert.</title>
        <authorList>
            <person name="Carro L."/>
            <person name="Golinska P."/>
            <person name="Klenk H.-P."/>
            <person name="Goodfellow M."/>
        </authorList>
    </citation>
    <scope>NUCLEOTIDE SEQUENCE [LARGE SCALE GENOMIC DNA]</scope>
    <source>
        <strain evidence="2 3">4G51</strain>
    </source>
</reference>
<dbReference type="AlphaFoldDB" id="A0A317DRM6"/>
<accession>A0A317DRM6</accession>